<gene>
    <name evidence="2" type="ordered locus">Desti_0122</name>
</gene>
<evidence type="ECO:0000256" key="1">
    <source>
        <dbReference type="SAM" id="Phobius"/>
    </source>
</evidence>
<evidence type="ECO:0000313" key="2">
    <source>
        <dbReference type="EMBL" id="AFM22870.1"/>
    </source>
</evidence>
<keyword evidence="1" id="KW-0812">Transmembrane</keyword>
<name>I4BZX9_DESTA</name>
<sequence>MTKWAYEFLGLVLWIIFVHLIAPDISHVRSLLASLIGYFAVCSIARAFSARDSRVGEEEKPQSE</sequence>
<keyword evidence="1" id="KW-1133">Transmembrane helix</keyword>
<organism evidence="2 3">
    <name type="scientific">Desulfomonile tiedjei (strain ATCC 49306 / DSM 6799 / DCB-1)</name>
    <dbReference type="NCBI Taxonomy" id="706587"/>
    <lineage>
        <taxon>Bacteria</taxon>
        <taxon>Pseudomonadati</taxon>
        <taxon>Thermodesulfobacteriota</taxon>
        <taxon>Desulfomonilia</taxon>
        <taxon>Desulfomonilales</taxon>
        <taxon>Desulfomonilaceae</taxon>
        <taxon>Desulfomonile</taxon>
    </lineage>
</organism>
<feature type="transmembrane region" description="Helical" evidence="1">
    <location>
        <begin position="28"/>
        <end position="48"/>
    </location>
</feature>
<feature type="transmembrane region" description="Helical" evidence="1">
    <location>
        <begin position="5"/>
        <end position="22"/>
    </location>
</feature>
<keyword evidence="3" id="KW-1185">Reference proteome</keyword>
<evidence type="ECO:0000313" key="3">
    <source>
        <dbReference type="Proteomes" id="UP000006055"/>
    </source>
</evidence>
<accession>I4BZX9</accession>
<dbReference type="KEGG" id="dti:Desti_0122"/>
<dbReference type="AlphaFoldDB" id="I4BZX9"/>
<protein>
    <submittedName>
        <fullName evidence="2">Uncharacterized protein</fullName>
    </submittedName>
</protein>
<dbReference type="HOGENOM" id="CLU_2860459_0_0_7"/>
<reference evidence="3" key="1">
    <citation type="submission" date="2012-06" db="EMBL/GenBank/DDBJ databases">
        <title>Complete sequence of chromosome of Desulfomonile tiedjei DSM 6799.</title>
        <authorList>
            <person name="Lucas S."/>
            <person name="Copeland A."/>
            <person name="Lapidus A."/>
            <person name="Glavina del Rio T."/>
            <person name="Dalin E."/>
            <person name="Tice H."/>
            <person name="Bruce D."/>
            <person name="Goodwin L."/>
            <person name="Pitluck S."/>
            <person name="Peters L."/>
            <person name="Ovchinnikova G."/>
            <person name="Zeytun A."/>
            <person name="Lu M."/>
            <person name="Kyrpides N."/>
            <person name="Mavromatis K."/>
            <person name="Ivanova N."/>
            <person name="Brettin T."/>
            <person name="Detter J.C."/>
            <person name="Han C."/>
            <person name="Larimer F."/>
            <person name="Land M."/>
            <person name="Hauser L."/>
            <person name="Markowitz V."/>
            <person name="Cheng J.-F."/>
            <person name="Hugenholtz P."/>
            <person name="Woyke T."/>
            <person name="Wu D."/>
            <person name="Spring S."/>
            <person name="Schroeder M."/>
            <person name="Brambilla E."/>
            <person name="Klenk H.-P."/>
            <person name="Eisen J.A."/>
        </authorList>
    </citation>
    <scope>NUCLEOTIDE SEQUENCE [LARGE SCALE GENOMIC DNA]</scope>
    <source>
        <strain evidence="3">ATCC 49306 / DSM 6799 / DCB-1</strain>
    </source>
</reference>
<dbReference type="EMBL" id="CP003360">
    <property type="protein sequence ID" value="AFM22870.1"/>
    <property type="molecule type" value="Genomic_DNA"/>
</dbReference>
<keyword evidence="1" id="KW-0472">Membrane</keyword>
<proteinExistence type="predicted"/>
<dbReference type="Proteomes" id="UP000006055">
    <property type="component" value="Chromosome"/>
</dbReference>